<accession>A0A7Y9DNG8</accession>
<dbReference type="PROSITE" id="PS50883">
    <property type="entry name" value="EAL"/>
    <property type="match status" value="1"/>
</dbReference>
<reference evidence="3 4" key="1">
    <citation type="submission" date="2020-07" db="EMBL/GenBank/DDBJ databases">
        <title>Sequencing the genomes of 1000 actinobacteria strains.</title>
        <authorList>
            <person name="Klenk H.-P."/>
        </authorList>
    </citation>
    <scope>NUCLEOTIDE SEQUENCE [LARGE SCALE GENOMIC DNA]</scope>
    <source>
        <strain evidence="3 4">DSM 7487</strain>
    </source>
</reference>
<sequence length="467" mass="49242">MSAATTAAWAAAVLVAVASAVALAVLLRQRDRARAELTRTDALTGLGNRRALHETATALLDHDGDLGLLLLDLDGFKDVNDALGHAAGDEVLVQVARVLTATLGDRGTLTRLGGDEFAVLVPDPGPDADLEVLAKRLLAALAVGGFHAGVVPLDLQGSIGIAVAGPDGRSSGELLQHADVAMYVAKRSRAGVLRYDAASDPHSAGGLELMGQLRTAMEEDQLALHYQPKVSGDGARLLGFEALVRWDHPTRGLLQPADFLPLVERTHLIHALTRWVMLTALRQAATWRAQGVHTTMAVNVSAVSLDAGLLGVVEEALALTRWSPQDLVLEITETAIIQDPARARATVALLRERGVRVAVDDFGAGSTSLVHLRGLAVHELKIDRQFVSDLVAHPEDDVIVSSVIALAHRLGLVVVAEGVETLAAADRLSALGCDELQGFFFARPLPAAQALAWARAEGLTGAVVEVR</sequence>
<organism evidence="3 4">
    <name type="scientific">Kineococcus aurantiacus</name>
    <dbReference type="NCBI Taxonomy" id="37633"/>
    <lineage>
        <taxon>Bacteria</taxon>
        <taxon>Bacillati</taxon>
        <taxon>Actinomycetota</taxon>
        <taxon>Actinomycetes</taxon>
        <taxon>Kineosporiales</taxon>
        <taxon>Kineosporiaceae</taxon>
        <taxon>Kineococcus</taxon>
    </lineage>
</organism>
<dbReference type="Gene3D" id="3.20.20.450">
    <property type="entry name" value="EAL domain"/>
    <property type="match status" value="1"/>
</dbReference>
<dbReference type="GO" id="GO:0071111">
    <property type="term" value="F:cyclic-guanylate-specific phosphodiesterase activity"/>
    <property type="evidence" value="ECO:0007669"/>
    <property type="project" value="InterPro"/>
</dbReference>
<dbReference type="SMART" id="SM00267">
    <property type="entry name" value="GGDEF"/>
    <property type="match status" value="1"/>
</dbReference>
<dbReference type="PANTHER" id="PTHR33121">
    <property type="entry name" value="CYCLIC DI-GMP PHOSPHODIESTERASE PDEF"/>
    <property type="match status" value="1"/>
</dbReference>
<dbReference type="NCBIfam" id="TIGR00254">
    <property type="entry name" value="GGDEF"/>
    <property type="match status" value="1"/>
</dbReference>
<comment type="caution">
    <text evidence="3">The sequence shown here is derived from an EMBL/GenBank/DDBJ whole genome shotgun (WGS) entry which is preliminary data.</text>
</comment>
<evidence type="ECO:0000313" key="3">
    <source>
        <dbReference type="EMBL" id="NYD23868.1"/>
    </source>
</evidence>
<dbReference type="InterPro" id="IPR035919">
    <property type="entry name" value="EAL_sf"/>
</dbReference>
<dbReference type="Pfam" id="PF00563">
    <property type="entry name" value="EAL"/>
    <property type="match status" value="1"/>
</dbReference>
<dbReference type="CDD" id="cd01948">
    <property type="entry name" value="EAL"/>
    <property type="match status" value="1"/>
</dbReference>
<dbReference type="Proteomes" id="UP000521922">
    <property type="component" value="Unassembled WGS sequence"/>
</dbReference>
<keyword evidence="4" id="KW-1185">Reference proteome</keyword>
<dbReference type="InterPro" id="IPR050706">
    <property type="entry name" value="Cyclic-di-GMP_PDE-like"/>
</dbReference>
<evidence type="ECO:0000313" key="4">
    <source>
        <dbReference type="Proteomes" id="UP000521922"/>
    </source>
</evidence>
<proteinExistence type="predicted"/>
<dbReference type="AlphaFoldDB" id="A0A7Y9DNG8"/>
<dbReference type="InterPro" id="IPR043128">
    <property type="entry name" value="Rev_trsase/Diguanyl_cyclase"/>
</dbReference>
<dbReference type="SMART" id="SM00052">
    <property type="entry name" value="EAL"/>
    <property type="match status" value="1"/>
</dbReference>
<gene>
    <name evidence="3" type="ORF">BJ968_003408</name>
</gene>
<dbReference type="Pfam" id="PF00990">
    <property type="entry name" value="GGDEF"/>
    <property type="match status" value="1"/>
</dbReference>
<dbReference type="PROSITE" id="PS50887">
    <property type="entry name" value="GGDEF"/>
    <property type="match status" value="1"/>
</dbReference>
<feature type="domain" description="EAL" evidence="1">
    <location>
        <begin position="206"/>
        <end position="458"/>
    </location>
</feature>
<feature type="domain" description="GGDEF" evidence="2">
    <location>
        <begin position="64"/>
        <end position="197"/>
    </location>
</feature>
<dbReference type="PANTHER" id="PTHR33121:SF79">
    <property type="entry name" value="CYCLIC DI-GMP PHOSPHODIESTERASE PDED-RELATED"/>
    <property type="match status" value="1"/>
</dbReference>
<dbReference type="EMBL" id="JACCBB010000001">
    <property type="protein sequence ID" value="NYD23868.1"/>
    <property type="molecule type" value="Genomic_DNA"/>
</dbReference>
<dbReference type="RefSeq" id="WP_179753898.1">
    <property type="nucleotide sequence ID" value="NZ_BAAAGN010000003.1"/>
</dbReference>
<name>A0A7Y9DNG8_9ACTN</name>
<evidence type="ECO:0000259" key="2">
    <source>
        <dbReference type="PROSITE" id="PS50887"/>
    </source>
</evidence>
<evidence type="ECO:0000259" key="1">
    <source>
        <dbReference type="PROSITE" id="PS50883"/>
    </source>
</evidence>
<dbReference type="InterPro" id="IPR000160">
    <property type="entry name" value="GGDEF_dom"/>
</dbReference>
<dbReference type="InterPro" id="IPR001633">
    <property type="entry name" value="EAL_dom"/>
</dbReference>
<dbReference type="SUPFAM" id="SSF141868">
    <property type="entry name" value="EAL domain-like"/>
    <property type="match status" value="1"/>
</dbReference>
<dbReference type="CDD" id="cd01949">
    <property type="entry name" value="GGDEF"/>
    <property type="match status" value="1"/>
</dbReference>
<protein>
    <submittedName>
        <fullName evidence="3">Diguanylate cyclase (GGDEF)-like protein</fullName>
    </submittedName>
</protein>
<dbReference type="Gene3D" id="3.30.70.270">
    <property type="match status" value="1"/>
</dbReference>
<dbReference type="SUPFAM" id="SSF55073">
    <property type="entry name" value="Nucleotide cyclase"/>
    <property type="match status" value="1"/>
</dbReference>
<dbReference type="InterPro" id="IPR029787">
    <property type="entry name" value="Nucleotide_cyclase"/>
</dbReference>